<comment type="caution">
    <text evidence="1">The sequence shown here is derived from an EMBL/GenBank/DDBJ whole genome shotgun (WGS) entry which is preliminary data.</text>
</comment>
<proteinExistence type="predicted"/>
<protein>
    <submittedName>
        <fullName evidence="1">Uncharacterized protein</fullName>
    </submittedName>
</protein>
<name>A0AAD9LXW5_9PEZI</name>
<gene>
    <name evidence="1" type="ORF">LX32DRAFT_655855</name>
</gene>
<evidence type="ECO:0000313" key="2">
    <source>
        <dbReference type="Proteomes" id="UP001232148"/>
    </source>
</evidence>
<accession>A0AAD9LXW5</accession>
<sequence length="173" mass="19002">MVFQHKYPVFYYLESGSLGSHVGSEDGARNLDNNGSWAQRGTSNLVRVISIINLLPLNNNAIYAGTLFVELCTGHGHGGRGTAERSDKRGEEVKKLLDGRRRLNDIAEQAAEVDLACRPVVVLFVATRQTCVVSGLRHKEDLWNGILARPFPERMLKDSVVLGGLDLNMLGEA</sequence>
<dbReference type="EMBL" id="MU842950">
    <property type="protein sequence ID" value="KAK2024927.1"/>
    <property type="molecule type" value="Genomic_DNA"/>
</dbReference>
<keyword evidence="2" id="KW-1185">Reference proteome</keyword>
<dbReference type="AlphaFoldDB" id="A0AAD9LXW5"/>
<dbReference type="Proteomes" id="UP001232148">
    <property type="component" value="Unassembled WGS sequence"/>
</dbReference>
<evidence type="ECO:0000313" key="1">
    <source>
        <dbReference type="EMBL" id="KAK2024927.1"/>
    </source>
</evidence>
<organism evidence="1 2">
    <name type="scientific">Colletotrichum zoysiae</name>
    <dbReference type="NCBI Taxonomy" id="1216348"/>
    <lineage>
        <taxon>Eukaryota</taxon>
        <taxon>Fungi</taxon>
        <taxon>Dikarya</taxon>
        <taxon>Ascomycota</taxon>
        <taxon>Pezizomycotina</taxon>
        <taxon>Sordariomycetes</taxon>
        <taxon>Hypocreomycetidae</taxon>
        <taxon>Glomerellales</taxon>
        <taxon>Glomerellaceae</taxon>
        <taxon>Colletotrichum</taxon>
        <taxon>Colletotrichum graminicola species complex</taxon>
    </lineage>
</organism>
<reference evidence="1" key="1">
    <citation type="submission" date="2021-06" db="EMBL/GenBank/DDBJ databases">
        <title>Comparative genomics, transcriptomics and evolutionary studies reveal genomic signatures of adaptation to plant cell wall in hemibiotrophic fungi.</title>
        <authorList>
            <consortium name="DOE Joint Genome Institute"/>
            <person name="Baroncelli R."/>
            <person name="Diaz J.F."/>
            <person name="Benocci T."/>
            <person name="Peng M."/>
            <person name="Battaglia E."/>
            <person name="Haridas S."/>
            <person name="Andreopoulos W."/>
            <person name="Labutti K."/>
            <person name="Pangilinan J."/>
            <person name="Floch G.L."/>
            <person name="Makela M.R."/>
            <person name="Henrissat B."/>
            <person name="Grigoriev I.V."/>
            <person name="Crouch J.A."/>
            <person name="De Vries R.P."/>
            <person name="Sukno S.A."/>
            <person name="Thon M.R."/>
        </authorList>
    </citation>
    <scope>NUCLEOTIDE SEQUENCE</scope>
    <source>
        <strain evidence="1">MAFF235873</strain>
    </source>
</reference>